<evidence type="ECO:0000313" key="2">
    <source>
        <dbReference type="EMBL" id="EPE30571.1"/>
    </source>
</evidence>
<evidence type="ECO:0000256" key="1">
    <source>
        <dbReference type="SAM" id="Phobius"/>
    </source>
</evidence>
<keyword evidence="1" id="KW-0812">Transmembrane</keyword>
<dbReference type="GeneID" id="19462593"/>
<reference evidence="2 3" key="1">
    <citation type="journal article" date="2013" name="BMC Genomics">
        <title>Genomics-driven discovery of the pneumocandin biosynthetic gene cluster in the fungus Glarea lozoyensis.</title>
        <authorList>
            <person name="Chen L."/>
            <person name="Yue Q."/>
            <person name="Zhang X."/>
            <person name="Xiang M."/>
            <person name="Wang C."/>
            <person name="Li S."/>
            <person name="Che Y."/>
            <person name="Ortiz-Lopez F.J."/>
            <person name="Bills G.F."/>
            <person name="Liu X."/>
            <person name="An Z."/>
        </authorList>
    </citation>
    <scope>NUCLEOTIDE SEQUENCE [LARGE SCALE GENOMIC DNA]</scope>
    <source>
        <strain evidence="3">ATCC 20868 / MF5171</strain>
    </source>
</reference>
<name>S3DF08_GLAL2</name>
<feature type="transmembrane region" description="Helical" evidence="1">
    <location>
        <begin position="70"/>
        <end position="90"/>
    </location>
</feature>
<protein>
    <submittedName>
        <fullName evidence="2">Uncharacterized protein</fullName>
    </submittedName>
</protein>
<feature type="transmembrane region" description="Helical" evidence="1">
    <location>
        <begin position="96"/>
        <end position="114"/>
    </location>
</feature>
<dbReference type="EMBL" id="KE145363">
    <property type="protein sequence ID" value="EPE30571.1"/>
    <property type="molecule type" value="Genomic_DNA"/>
</dbReference>
<sequence length="198" mass="23978">MSSTKEFAQSRSITYLFISPTRFIEALYNYTIETTKSTTIWLHMRKFSKLCIDAATYNNCRNREMLLHKFNLHMGAVAVLSLVVFIIDIIGYDISIWIYITQELFWVVIAQLIIREFRKAQERMLRTRRWGDEWDWNWNDWGLDEWDYWNFGMWKPGEEPNVSWALRRKGLIYTSNPLRDYFHFFGRRKVVGIMTLKF</sequence>
<organism evidence="2 3">
    <name type="scientific">Glarea lozoyensis (strain ATCC 20868 / MF5171)</name>
    <dbReference type="NCBI Taxonomy" id="1116229"/>
    <lineage>
        <taxon>Eukaryota</taxon>
        <taxon>Fungi</taxon>
        <taxon>Dikarya</taxon>
        <taxon>Ascomycota</taxon>
        <taxon>Pezizomycotina</taxon>
        <taxon>Leotiomycetes</taxon>
        <taxon>Helotiales</taxon>
        <taxon>Helotiaceae</taxon>
        <taxon>Glarea</taxon>
    </lineage>
</organism>
<keyword evidence="3" id="KW-1185">Reference proteome</keyword>
<dbReference type="HOGENOM" id="CLU_1378242_0_0_1"/>
<dbReference type="KEGG" id="glz:GLAREA_03538"/>
<keyword evidence="1" id="KW-1133">Transmembrane helix</keyword>
<evidence type="ECO:0000313" key="3">
    <source>
        <dbReference type="Proteomes" id="UP000016922"/>
    </source>
</evidence>
<keyword evidence="1" id="KW-0472">Membrane</keyword>
<dbReference type="RefSeq" id="XP_008081982.1">
    <property type="nucleotide sequence ID" value="XM_008083791.1"/>
</dbReference>
<dbReference type="Proteomes" id="UP000016922">
    <property type="component" value="Unassembled WGS sequence"/>
</dbReference>
<gene>
    <name evidence="2" type="ORF">GLAREA_03538</name>
</gene>
<proteinExistence type="predicted"/>
<dbReference type="AlphaFoldDB" id="S3DF08"/>
<accession>S3DF08</accession>